<dbReference type="InterPro" id="IPR001763">
    <property type="entry name" value="Rhodanese-like_dom"/>
</dbReference>
<protein>
    <recommendedName>
        <fullName evidence="1">Rhodanese domain-containing protein</fullName>
    </recommendedName>
</protein>
<dbReference type="InterPro" id="IPR050229">
    <property type="entry name" value="GlpE_sulfurtransferase"/>
</dbReference>
<dbReference type="SUPFAM" id="SSF52821">
    <property type="entry name" value="Rhodanese/Cell cycle control phosphatase"/>
    <property type="match status" value="1"/>
</dbReference>
<sequence>MLKRIVVVLVLICFAVPVYAGDDIAKKLNSILLQGPKNGNWQIKAADVAKWIQEGKKDFQVVDVRLNPKEYASGHIPGAIYIPYHKILEPANLKKLHKDKKIILVCVTGQTQNLPVLALRLLGYDARTVSFGHAAWIKGYYGGRIMSGAIKAARHPITK</sequence>
<feature type="domain" description="Rhodanese" evidence="1">
    <location>
        <begin position="55"/>
        <end position="138"/>
    </location>
</feature>
<proteinExistence type="predicted"/>
<dbReference type="AlphaFoldDB" id="A0A0F9MQU8"/>
<dbReference type="InterPro" id="IPR036873">
    <property type="entry name" value="Rhodanese-like_dom_sf"/>
</dbReference>
<name>A0A0F9MQU8_9ZZZZ</name>
<dbReference type="InterPro" id="IPR001307">
    <property type="entry name" value="Thiosulphate_STrfase_CS"/>
</dbReference>
<dbReference type="GO" id="GO:0004792">
    <property type="term" value="F:thiosulfate-cyanide sulfurtransferase activity"/>
    <property type="evidence" value="ECO:0007669"/>
    <property type="project" value="InterPro"/>
</dbReference>
<gene>
    <name evidence="2" type="ORF">LCGC14_1429360</name>
</gene>
<dbReference type="SMART" id="SM00450">
    <property type="entry name" value="RHOD"/>
    <property type="match status" value="1"/>
</dbReference>
<organism evidence="2">
    <name type="scientific">marine sediment metagenome</name>
    <dbReference type="NCBI Taxonomy" id="412755"/>
    <lineage>
        <taxon>unclassified sequences</taxon>
        <taxon>metagenomes</taxon>
        <taxon>ecological metagenomes</taxon>
    </lineage>
</organism>
<reference evidence="2" key="1">
    <citation type="journal article" date="2015" name="Nature">
        <title>Complex archaea that bridge the gap between prokaryotes and eukaryotes.</title>
        <authorList>
            <person name="Spang A."/>
            <person name="Saw J.H."/>
            <person name="Jorgensen S.L."/>
            <person name="Zaremba-Niedzwiedzka K."/>
            <person name="Martijn J."/>
            <person name="Lind A.E."/>
            <person name="van Eijk R."/>
            <person name="Schleper C."/>
            <person name="Guy L."/>
            <person name="Ettema T.J."/>
        </authorList>
    </citation>
    <scope>NUCLEOTIDE SEQUENCE</scope>
</reference>
<dbReference type="CDD" id="cd00158">
    <property type="entry name" value="RHOD"/>
    <property type="match status" value="1"/>
</dbReference>
<dbReference type="PROSITE" id="PS00380">
    <property type="entry name" value="RHODANESE_1"/>
    <property type="match status" value="1"/>
</dbReference>
<dbReference type="PANTHER" id="PTHR43031:SF1">
    <property type="entry name" value="PYRIDINE NUCLEOTIDE-DISULPHIDE OXIDOREDUCTASE"/>
    <property type="match status" value="1"/>
</dbReference>
<evidence type="ECO:0000313" key="2">
    <source>
        <dbReference type="EMBL" id="KKM71562.1"/>
    </source>
</evidence>
<evidence type="ECO:0000259" key="1">
    <source>
        <dbReference type="PROSITE" id="PS50206"/>
    </source>
</evidence>
<dbReference type="Gene3D" id="3.40.250.10">
    <property type="entry name" value="Rhodanese-like domain"/>
    <property type="match status" value="1"/>
</dbReference>
<dbReference type="PROSITE" id="PS50206">
    <property type="entry name" value="RHODANESE_3"/>
    <property type="match status" value="1"/>
</dbReference>
<dbReference type="Pfam" id="PF00581">
    <property type="entry name" value="Rhodanese"/>
    <property type="match status" value="1"/>
</dbReference>
<comment type="caution">
    <text evidence="2">The sequence shown here is derived from an EMBL/GenBank/DDBJ whole genome shotgun (WGS) entry which is preliminary data.</text>
</comment>
<accession>A0A0F9MQU8</accession>
<dbReference type="PANTHER" id="PTHR43031">
    <property type="entry name" value="FAD-DEPENDENT OXIDOREDUCTASE"/>
    <property type="match status" value="1"/>
</dbReference>
<dbReference type="EMBL" id="LAZR01009613">
    <property type="protein sequence ID" value="KKM71562.1"/>
    <property type="molecule type" value="Genomic_DNA"/>
</dbReference>